<evidence type="ECO:0000313" key="3">
    <source>
        <dbReference type="EMBL" id="KIA77708.1"/>
    </source>
</evidence>
<dbReference type="PATRIC" id="fig|83552.4.peg.1126"/>
<dbReference type="RefSeq" id="WP_013925081.1">
    <property type="nucleotide sequence ID" value="NZ_JSAM01000067.1"/>
</dbReference>
<dbReference type="Pfam" id="PF10128">
    <property type="entry name" value="OpcA_G6PD_assem"/>
    <property type="match status" value="1"/>
</dbReference>
<evidence type="ECO:0000259" key="2">
    <source>
        <dbReference type="Pfam" id="PF20171"/>
    </source>
</evidence>
<feature type="domain" description="Glucose-6-phosphate dehydrogenase assembly protein OpcA N-terminal" evidence="1">
    <location>
        <begin position="58"/>
        <end position="162"/>
    </location>
</feature>
<dbReference type="Pfam" id="PF20171">
    <property type="entry name" value="OpcA_G6PD_C"/>
    <property type="match status" value="1"/>
</dbReference>
<feature type="domain" description="Glucose-6-phosphate dehydrogenase assembly protein OpcA C-terminal" evidence="2">
    <location>
        <begin position="177"/>
        <end position="304"/>
    </location>
</feature>
<reference evidence="3 4" key="1">
    <citation type="journal article" date="2014" name="Mol. Biol. Evol.">
        <title>Massive expansion of Ubiquitination-related gene families within the Chlamydiae.</title>
        <authorList>
            <person name="Domman D."/>
            <person name="Collingro A."/>
            <person name="Lagkouvardos I."/>
            <person name="Gehre L."/>
            <person name="Weinmaier T."/>
            <person name="Rattei T."/>
            <person name="Subtil A."/>
            <person name="Horn M."/>
        </authorList>
    </citation>
    <scope>NUCLEOTIDE SEQUENCE [LARGE SCALE GENOMIC DNA]</scope>
    <source>
        <strain evidence="3 4">OEW1</strain>
    </source>
</reference>
<dbReference type="PANTHER" id="PTHR38658">
    <property type="entry name" value="OXPP CYCLE PROTEIN OPCA-RELATED"/>
    <property type="match status" value="1"/>
</dbReference>
<protein>
    <submittedName>
        <fullName evidence="3">Uncharacterized protein</fullName>
    </submittedName>
</protein>
<dbReference type="InterPro" id="IPR046801">
    <property type="entry name" value="OpcA_G6PD_N"/>
</dbReference>
<proteinExistence type="predicted"/>
<evidence type="ECO:0000313" key="4">
    <source>
        <dbReference type="Proteomes" id="UP000031307"/>
    </source>
</evidence>
<dbReference type="PANTHER" id="PTHR38658:SF1">
    <property type="entry name" value="OXPP CYCLE PROTEIN OPCA-RELATED"/>
    <property type="match status" value="1"/>
</dbReference>
<dbReference type="InterPro" id="IPR004555">
    <property type="entry name" value="G6PDH_assembly_OpcA"/>
</dbReference>
<organism evidence="3 4">
    <name type="scientific">Parachlamydia acanthamoebae</name>
    <dbReference type="NCBI Taxonomy" id="83552"/>
    <lineage>
        <taxon>Bacteria</taxon>
        <taxon>Pseudomonadati</taxon>
        <taxon>Chlamydiota</taxon>
        <taxon>Chlamydiia</taxon>
        <taxon>Parachlamydiales</taxon>
        <taxon>Parachlamydiaceae</taxon>
        <taxon>Parachlamydia</taxon>
    </lineage>
</organism>
<dbReference type="AlphaFoldDB" id="A0A0C1ECD0"/>
<comment type="caution">
    <text evidence="3">The sequence shown here is derived from an EMBL/GenBank/DDBJ whole genome shotgun (WGS) entry which is preliminary data.</text>
</comment>
<gene>
    <name evidence="3" type="ORF">DB43_FX00170</name>
</gene>
<evidence type="ECO:0000259" key="1">
    <source>
        <dbReference type="Pfam" id="PF10128"/>
    </source>
</evidence>
<dbReference type="EMBL" id="JSAM01000067">
    <property type="protein sequence ID" value="KIA77708.1"/>
    <property type="molecule type" value="Genomic_DNA"/>
</dbReference>
<dbReference type="InterPro" id="IPR046802">
    <property type="entry name" value="OpcA_G6PD_C"/>
</dbReference>
<name>A0A0C1ECD0_9BACT</name>
<dbReference type="OMA" id="NPCRIIT"/>
<dbReference type="Proteomes" id="UP000031307">
    <property type="component" value="Unassembled WGS sequence"/>
</dbReference>
<sequence>MHILDHVPVASIETELANLWESQGEKNKIKACLFNLVIYTQDARRIPFFDEIVHSFIEKYPCRVIFIQGNQQEKDAAINVKVSNVILQDGNTLIGCDQIILEAGINQIHRIPFIILPLFVPDLPIYLLWGENPATETKILPYILEFANKLIFDSEWTEDLQNFSKKVLTQIDRLKIEVTDFNWATLRGWRCVLSQTFDTPDKIDILNKGAVLYISYNSKKTEFLLHNEINALYLQAWLAAQLGWSIESADCDIQNRHLKYSYQKHPIEVKLIPEEHDDSSPGDILSIEIYTKEGCSIEIAKKKDLSQVYVHMATPEKCELPFTISLPNLQRGFNFIKEVFYHSANEHYHNMLLMLSKTRWNTYPKD</sequence>
<accession>A0A0C1ECD0</accession>